<dbReference type="SUPFAM" id="SSF52980">
    <property type="entry name" value="Restriction endonuclease-like"/>
    <property type="match status" value="1"/>
</dbReference>
<evidence type="ECO:0000313" key="4">
    <source>
        <dbReference type="Proteomes" id="UP001500542"/>
    </source>
</evidence>
<protein>
    <recommendedName>
        <fullName evidence="5">Very-short-patch-repair endonuclease</fullName>
    </recommendedName>
</protein>
<dbReference type="Gene3D" id="3.40.960.10">
    <property type="entry name" value="VSR Endonuclease"/>
    <property type="match status" value="1"/>
</dbReference>
<dbReference type="InterPro" id="IPR025159">
    <property type="entry name" value="AbiEi_N"/>
</dbReference>
<evidence type="ECO:0008006" key="5">
    <source>
        <dbReference type="Google" id="ProtNLM"/>
    </source>
</evidence>
<comment type="caution">
    <text evidence="3">The sequence shown here is derived from an EMBL/GenBank/DDBJ whole genome shotgun (WGS) entry which is preliminary data.</text>
</comment>
<evidence type="ECO:0000259" key="1">
    <source>
        <dbReference type="Pfam" id="PF04480"/>
    </source>
</evidence>
<proteinExistence type="predicted"/>
<dbReference type="Proteomes" id="UP001500542">
    <property type="component" value="Unassembled WGS sequence"/>
</dbReference>
<dbReference type="Pfam" id="PF04480">
    <property type="entry name" value="DUF559"/>
    <property type="match status" value="1"/>
</dbReference>
<gene>
    <name evidence="3" type="ORF">GCM10009554_02980</name>
</gene>
<name>A0ABN1P840_9ACTN</name>
<sequence>METLAEVLDRLGGRATFAQLTRIAPKRKLAAAVEAGEVERLARGVYRLPLPSTDHDAAVAYDGVVSHLSAALAWGLPLSTAPKKPHITLPKKRRPRPGPPAVLHWASTTAQERSARRTSMLRTVTDCARILPFGEALAVADAGLSRELTHRELIAATTAMRGAGCTMAREVAAVATRGGESFLESMLRALLIQNGIEGFEPQVLVERGWFRARVDLGHRPAKVALEAEGYEFHGSSKDFAADCRRYDELVAAGWLVLRFTYHQVMFEPDWVVAMVREAVGRVPNDRT</sequence>
<organism evidence="3 4">
    <name type="scientific">Kribbella koreensis</name>
    <dbReference type="NCBI Taxonomy" id="57909"/>
    <lineage>
        <taxon>Bacteria</taxon>
        <taxon>Bacillati</taxon>
        <taxon>Actinomycetota</taxon>
        <taxon>Actinomycetes</taxon>
        <taxon>Propionibacteriales</taxon>
        <taxon>Kribbellaceae</taxon>
        <taxon>Kribbella</taxon>
    </lineage>
</organism>
<keyword evidence="4" id="KW-1185">Reference proteome</keyword>
<dbReference type="InterPro" id="IPR007569">
    <property type="entry name" value="DUF559"/>
</dbReference>
<dbReference type="RefSeq" id="WP_343963919.1">
    <property type="nucleotide sequence ID" value="NZ_BAAAHK010000001.1"/>
</dbReference>
<evidence type="ECO:0000259" key="2">
    <source>
        <dbReference type="Pfam" id="PF13338"/>
    </source>
</evidence>
<accession>A0ABN1P840</accession>
<feature type="domain" description="DUF559" evidence="1">
    <location>
        <begin position="214"/>
        <end position="277"/>
    </location>
</feature>
<dbReference type="Pfam" id="PF13338">
    <property type="entry name" value="AbiEi_4"/>
    <property type="match status" value="1"/>
</dbReference>
<dbReference type="InterPro" id="IPR011335">
    <property type="entry name" value="Restrct_endonuc-II-like"/>
</dbReference>
<dbReference type="EMBL" id="BAAAHK010000001">
    <property type="protein sequence ID" value="GAA0924302.1"/>
    <property type="molecule type" value="Genomic_DNA"/>
</dbReference>
<evidence type="ECO:0000313" key="3">
    <source>
        <dbReference type="EMBL" id="GAA0924302.1"/>
    </source>
</evidence>
<reference evidence="3 4" key="1">
    <citation type="journal article" date="2019" name="Int. J. Syst. Evol. Microbiol.">
        <title>The Global Catalogue of Microorganisms (GCM) 10K type strain sequencing project: providing services to taxonomists for standard genome sequencing and annotation.</title>
        <authorList>
            <consortium name="The Broad Institute Genomics Platform"/>
            <consortium name="The Broad Institute Genome Sequencing Center for Infectious Disease"/>
            <person name="Wu L."/>
            <person name="Ma J."/>
        </authorList>
    </citation>
    <scope>NUCLEOTIDE SEQUENCE [LARGE SCALE GENOMIC DNA]</scope>
    <source>
        <strain evidence="3 4">JCM 10977</strain>
    </source>
</reference>
<feature type="domain" description="AbiEi antitoxin N-terminal" evidence="2">
    <location>
        <begin position="4"/>
        <end position="49"/>
    </location>
</feature>